<dbReference type="CDD" id="cd01109">
    <property type="entry name" value="HTH_YyaN"/>
    <property type="match status" value="1"/>
</dbReference>
<evidence type="ECO:0000256" key="4">
    <source>
        <dbReference type="ARBA" id="ARBA00023163"/>
    </source>
</evidence>
<dbReference type="Gene3D" id="1.10.1660.10">
    <property type="match status" value="1"/>
</dbReference>
<dbReference type="InterPro" id="IPR009061">
    <property type="entry name" value="DNA-bd_dom_put_sf"/>
</dbReference>
<dbReference type="PANTHER" id="PTHR30204">
    <property type="entry name" value="REDOX-CYCLING DRUG-SENSING TRANSCRIPTIONAL ACTIVATOR SOXR"/>
    <property type="match status" value="1"/>
</dbReference>
<protein>
    <submittedName>
        <fullName evidence="6">MerR family transcriptional regulator</fullName>
    </submittedName>
</protein>
<feature type="domain" description="HTH merR-type" evidence="5">
    <location>
        <begin position="5"/>
        <end position="73"/>
    </location>
</feature>
<evidence type="ECO:0000259" key="5">
    <source>
        <dbReference type="PROSITE" id="PS50937"/>
    </source>
</evidence>
<keyword evidence="1" id="KW-0678">Repressor</keyword>
<dbReference type="EMBL" id="AP026803">
    <property type="protein sequence ID" value="BDR59797.1"/>
    <property type="molecule type" value="Genomic_DNA"/>
</dbReference>
<evidence type="ECO:0000313" key="6">
    <source>
        <dbReference type="EMBL" id="BDR59797.1"/>
    </source>
</evidence>
<evidence type="ECO:0000313" key="7">
    <source>
        <dbReference type="Proteomes" id="UP001321741"/>
    </source>
</evidence>
<dbReference type="PRINTS" id="PR00040">
    <property type="entry name" value="HTHMERR"/>
</dbReference>
<name>A0ABM8BEX5_9LACO</name>
<keyword evidence="4" id="KW-0804">Transcription</keyword>
<keyword evidence="2" id="KW-0805">Transcription regulation</keyword>
<proteinExistence type="predicted"/>
<evidence type="ECO:0000256" key="2">
    <source>
        <dbReference type="ARBA" id="ARBA00023015"/>
    </source>
</evidence>
<keyword evidence="3" id="KW-0238">DNA-binding</keyword>
<keyword evidence="7" id="KW-1185">Reference proteome</keyword>
<reference evidence="6 7" key="1">
    <citation type="journal article" date="2023" name="Microbiol. Spectr.">
        <title>Symbiosis of Carpenter Bees with Uncharacterized Lactic Acid Bacteria Showing NAD Auxotrophy.</title>
        <authorList>
            <person name="Kawasaki S."/>
            <person name="Ozawa K."/>
            <person name="Mori T."/>
            <person name="Yamamoto A."/>
            <person name="Ito M."/>
            <person name="Ohkuma M."/>
            <person name="Sakamoto M."/>
            <person name="Matsutani M."/>
        </authorList>
    </citation>
    <scope>NUCLEOTIDE SEQUENCE [LARGE SCALE GENOMIC DNA]</scope>
    <source>
        <strain evidence="6 7">Kim32-2</strain>
    </source>
</reference>
<evidence type="ECO:0000256" key="3">
    <source>
        <dbReference type="ARBA" id="ARBA00023125"/>
    </source>
</evidence>
<dbReference type="RefSeq" id="WP_317637526.1">
    <property type="nucleotide sequence ID" value="NZ_AP026803.1"/>
</dbReference>
<gene>
    <name evidence="6" type="ORF">KIM322_00580</name>
</gene>
<dbReference type="PANTHER" id="PTHR30204:SF69">
    <property type="entry name" value="MERR-FAMILY TRANSCRIPTIONAL REGULATOR"/>
    <property type="match status" value="1"/>
</dbReference>
<dbReference type="InterPro" id="IPR000551">
    <property type="entry name" value="MerR-type_HTH_dom"/>
</dbReference>
<organism evidence="6 7">
    <name type="scientific">Lactobacillus xylocopicola</name>
    <dbReference type="NCBI Taxonomy" id="2976676"/>
    <lineage>
        <taxon>Bacteria</taxon>
        <taxon>Bacillati</taxon>
        <taxon>Bacillota</taxon>
        <taxon>Bacilli</taxon>
        <taxon>Lactobacillales</taxon>
        <taxon>Lactobacillaceae</taxon>
        <taxon>Lactobacillus</taxon>
    </lineage>
</organism>
<accession>A0ABM8BEX5</accession>
<dbReference type="SUPFAM" id="SSF46955">
    <property type="entry name" value="Putative DNA-binding domain"/>
    <property type="match status" value="1"/>
</dbReference>
<dbReference type="SMART" id="SM00422">
    <property type="entry name" value="HTH_MERR"/>
    <property type="match status" value="1"/>
</dbReference>
<evidence type="ECO:0000256" key="1">
    <source>
        <dbReference type="ARBA" id="ARBA00022491"/>
    </source>
</evidence>
<dbReference type="Pfam" id="PF13411">
    <property type="entry name" value="MerR_1"/>
    <property type="match status" value="1"/>
</dbReference>
<dbReference type="PROSITE" id="PS50937">
    <property type="entry name" value="HTH_MERR_2"/>
    <property type="match status" value="1"/>
</dbReference>
<sequence>MEDKAYKIGQFSNQVKLSIDTLRYYEKEKLIVPKRDQNNRRIYDESDLRWIEFIKRLKQTGMPIKEIQQYSQLRYQGDSTINERLELLYQQKERLAAESAELAQHIAFLNHKIGVYQAKLKRYDH</sequence>
<dbReference type="InterPro" id="IPR047057">
    <property type="entry name" value="MerR_fam"/>
</dbReference>
<dbReference type="Proteomes" id="UP001321741">
    <property type="component" value="Chromosome"/>
</dbReference>